<reference evidence="2 3" key="1">
    <citation type="submission" date="2013-07" db="EMBL/GenBank/DDBJ databases">
        <title>Comparative Genomic and Metabolomic Analysis of Twelve Strains of Pseudoalteromonas luteoviolacea.</title>
        <authorList>
            <person name="Vynne N.G."/>
            <person name="Mansson M."/>
            <person name="Gram L."/>
        </authorList>
    </citation>
    <scope>NUCLEOTIDE SEQUENCE [LARGE SCALE GENOMIC DNA]</scope>
    <source>
        <strain evidence="2 3">CPMOR-1</strain>
    </source>
</reference>
<name>A0A167H3L6_9GAMM</name>
<feature type="transmembrane region" description="Helical" evidence="1">
    <location>
        <begin position="12"/>
        <end position="31"/>
    </location>
</feature>
<keyword evidence="1" id="KW-0812">Transmembrane</keyword>
<gene>
    <name evidence="2" type="ORF">N473_06840</name>
</gene>
<dbReference type="PATRIC" id="fig|1365248.3.peg.5395"/>
<dbReference type="EMBL" id="AUYC01000095">
    <property type="protein sequence ID" value="KZN57595.1"/>
    <property type="molecule type" value="Genomic_DNA"/>
</dbReference>
<feature type="transmembrane region" description="Helical" evidence="1">
    <location>
        <begin position="37"/>
        <end position="69"/>
    </location>
</feature>
<comment type="caution">
    <text evidence="2">The sequence shown here is derived from an EMBL/GenBank/DDBJ whole genome shotgun (WGS) entry which is preliminary data.</text>
</comment>
<keyword evidence="1" id="KW-1133">Transmembrane helix</keyword>
<sequence>MAISTTLNYKLLYVPCLLGSIAYFLVTEGWLEALIGAPIFAAFLTFVLMLVLFAIAMIATFCQAVLLILRAMIAPLLPTSPTTRQSRLP</sequence>
<dbReference type="Proteomes" id="UP000076486">
    <property type="component" value="Unassembled WGS sequence"/>
</dbReference>
<evidence type="ECO:0000256" key="1">
    <source>
        <dbReference type="SAM" id="Phobius"/>
    </source>
</evidence>
<proteinExistence type="predicted"/>
<accession>A0A167H3L6</accession>
<protein>
    <submittedName>
        <fullName evidence="2">Uncharacterized protein</fullName>
    </submittedName>
</protein>
<keyword evidence="1" id="KW-0472">Membrane</keyword>
<evidence type="ECO:0000313" key="2">
    <source>
        <dbReference type="EMBL" id="KZN57595.1"/>
    </source>
</evidence>
<evidence type="ECO:0000313" key="3">
    <source>
        <dbReference type="Proteomes" id="UP000076486"/>
    </source>
</evidence>
<organism evidence="2 3">
    <name type="scientific">Pseudoalteromonas luteoviolacea CPMOR-1</name>
    <dbReference type="NCBI Taxonomy" id="1365248"/>
    <lineage>
        <taxon>Bacteria</taxon>
        <taxon>Pseudomonadati</taxon>
        <taxon>Pseudomonadota</taxon>
        <taxon>Gammaproteobacteria</taxon>
        <taxon>Alteromonadales</taxon>
        <taxon>Pseudoalteromonadaceae</taxon>
        <taxon>Pseudoalteromonas</taxon>
    </lineage>
</organism>
<dbReference type="AlphaFoldDB" id="A0A167H3L6"/>